<name>A0AAE3HP82_9GAMM</name>
<dbReference type="InterPro" id="IPR012902">
    <property type="entry name" value="N_methyl_site"/>
</dbReference>
<accession>A0AAE3HP82</accession>
<keyword evidence="1" id="KW-0472">Membrane</keyword>
<dbReference type="Proteomes" id="UP001204445">
    <property type="component" value="Unassembled WGS sequence"/>
</dbReference>
<dbReference type="EMBL" id="JANUCT010000024">
    <property type="protein sequence ID" value="MCS3904487.1"/>
    <property type="molecule type" value="Genomic_DNA"/>
</dbReference>
<dbReference type="AlphaFoldDB" id="A0AAE3HP82"/>
<sequence length="174" mass="18376">MSFEQDTRQVGFTLIELIVALVVLGVGVSGFLLLINQATRDSVDPLIRNQANAVAQSYLEEILLQSFCDPDNGMDCPTDCTSSPCSSNCGGNDPGRANYDDVFDYAGLNQAPRDRNDSPITGLGDYTVSVGIQDNGVGLAGLNGSSCQVVRVDVNVAHPVLSGPVTLSGFKVNY</sequence>
<dbReference type="Pfam" id="PF07963">
    <property type="entry name" value="N_methyl"/>
    <property type="match status" value="1"/>
</dbReference>
<evidence type="ECO:0000256" key="1">
    <source>
        <dbReference type="SAM" id="Phobius"/>
    </source>
</evidence>
<keyword evidence="1" id="KW-0812">Transmembrane</keyword>
<evidence type="ECO:0000313" key="2">
    <source>
        <dbReference type="EMBL" id="MCS3904487.1"/>
    </source>
</evidence>
<reference evidence="2" key="1">
    <citation type="submission" date="2022-08" db="EMBL/GenBank/DDBJ databases">
        <title>Genomic Encyclopedia of Type Strains, Phase III (KMG-III): the genomes of soil and plant-associated and newly described type strains.</title>
        <authorList>
            <person name="Whitman W."/>
        </authorList>
    </citation>
    <scope>NUCLEOTIDE SEQUENCE</scope>
    <source>
        <strain evidence="2">HMT 1</strain>
    </source>
</reference>
<dbReference type="RefSeq" id="WP_259057533.1">
    <property type="nucleotide sequence ID" value="NZ_JANUCT010000024.1"/>
</dbReference>
<keyword evidence="1" id="KW-1133">Transmembrane helix</keyword>
<dbReference type="NCBIfam" id="TIGR02532">
    <property type="entry name" value="IV_pilin_GFxxxE"/>
    <property type="match status" value="1"/>
</dbReference>
<organism evidence="2 3">
    <name type="scientific">Methylohalomonas lacus</name>
    <dbReference type="NCBI Taxonomy" id="398773"/>
    <lineage>
        <taxon>Bacteria</taxon>
        <taxon>Pseudomonadati</taxon>
        <taxon>Pseudomonadota</taxon>
        <taxon>Gammaproteobacteria</taxon>
        <taxon>Methylohalomonadales</taxon>
        <taxon>Methylohalomonadaceae</taxon>
        <taxon>Methylohalomonas</taxon>
    </lineage>
</organism>
<feature type="transmembrane region" description="Helical" evidence="1">
    <location>
        <begin position="12"/>
        <end position="35"/>
    </location>
</feature>
<evidence type="ECO:0000313" key="3">
    <source>
        <dbReference type="Proteomes" id="UP001204445"/>
    </source>
</evidence>
<comment type="caution">
    <text evidence="2">The sequence shown here is derived from an EMBL/GenBank/DDBJ whole genome shotgun (WGS) entry which is preliminary data.</text>
</comment>
<gene>
    <name evidence="2" type="ORF">J2T55_002523</name>
</gene>
<proteinExistence type="predicted"/>
<keyword evidence="3" id="KW-1185">Reference proteome</keyword>
<protein>
    <submittedName>
        <fullName evidence="2">MSHA pilin protein MshD</fullName>
    </submittedName>
</protein>